<name>A0A0W0EYK5_MONRR</name>
<sequence>MSNASASSSSGSYSVCSLPDTPSGTTSFSNDITYSGPFNPSPFKLLFLVNTGGHNDSLRNMSVGQPHLQYAIDSLIRLRAQCVSLNAIIEETNVYVANLAFNATASGPTLLILQGPMTVLPFPTNSERIERQLPTSVSRLGPLASDICDTDPNNPTFLRAAATMANPAPMVPKLEPPTNVDSIKPEPDSDSPSELLYPSDSTSEDSPPLYAQSIGVASASPSLPTEPQPGPSSTPLPVPPINPFDVDNEQLAPSTVPFLANRQFNPTFVSIQDMVRANPGVQIDTRTFTNVWAPASVWDNETVSKTAEQLERKATVDEVYEFLCALCAEWHTTAPATVQATVARSADYLRLGIFLGIAVSDDGRIDFLKRTIPGAHSLLTTISMGVTTTMTSTETENNETKNRTEVSDPDDLVPMFVGIPDHAAQEVTLPDR</sequence>
<dbReference type="EMBL" id="LATX01002447">
    <property type="protein sequence ID" value="KTB29128.1"/>
    <property type="molecule type" value="Genomic_DNA"/>
</dbReference>
<organism evidence="2 3">
    <name type="scientific">Moniliophthora roreri</name>
    <name type="common">Frosty pod rot fungus</name>
    <name type="synonym">Monilia roreri</name>
    <dbReference type="NCBI Taxonomy" id="221103"/>
    <lineage>
        <taxon>Eukaryota</taxon>
        <taxon>Fungi</taxon>
        <taxon>Dikarya</taxon>
        <taxon>Basidiomycota</taxon>
        <taxon>Agaricomycotina</taxon>
        <taxon>Agaricomycetes</taxon>
        <taxon>Agaricomycetidae</taxon>
        <taxon>Agaricales</taxon>
        <taxon>Marasmiineae</taxon>
        <taxon>Marasmiaceae</taxon>
        <taxon>Moniliophthora</taxon>
    </lineage>
</organism>
<dbReference type="Proteomes" id="UP000054988">
    <property type="component" value="Unassembled WGS sequence"/>
</dbReference>
<proteinExistence type="predicted"/>
<accession>A0A0W0EYK5</accession>
<evidence type="ECO:0000313" key="3">
    <source>
        <dbReference type="Proteomes" id="UP000054988"/>
    </source>
</evidence>
<feature type="compositionally biased region" description="Pro residues" evidence="1">
    <location>
        <begin position="224"/>
        <end position="242"/>
    </location>
</feature>
<gene>
    <name evidence="2" type="ORF">WG66_18257</name>
</gene>
<evidence type="ECO:0000256" key="1">
    <source>
        <dbReference type="SAM" id="MobiDB-lite"/>
    </source>
</evidence>
<feature type="region of interest" description="Disordered" evidence="1">
    <location>
        <begin position="168"/>
        <end position="243"/>
    </location>
</feature>
<protein>
    <submittedName>
        <fullName evidence="2">Uncharacterized protein</fullName>
    </submittedName>
</protein>
<evidence type="ECO:0000313" key="2">
    <source>
        <dbReference type="EMBL" id="KTB29128.1"/>
    </source>
</evidence>
<reference evidence="2 3" key="1">
    <citation type="submission" date="2015-12" db="EMBL/GenBank/DDBJ databases">
        <title>Draft genome sequence of Moniliophthora roreri, the causal agent of frosty pod rot of cacao.</title>
        <authorList>
            <person name="Aime M.C."/>
            <person name="Diaz-Valderrama J.R."/>
            <person name="Kijpornyongpan T."/>
            <person name="Phillips-Mora W."/>
        </authorList>
    </citation>
    <scope>NUCLEOTIDE SEQUENCE [LARGE SCALE GENOMIC DNA]</scope>
    <source>
        <strain evidence="2 3">MCA 2952</strain>
    </source>
</reference>
<dbReference type="AlphaFoldDB" id="A0A0W0EYK5"/>
<comment type="caution">
    <text evidence="2">The sequence shown here is derived from an EMBL/GenBank/DDBJ whole genome shotgun (WGS) entry which is preliminary data.</text>
</comment>